<dbReference type="Gene3D" id="3.40.50.12500">
    <property type="match status" value="1"/>
</dbReference>
<name>A0ABS8NBT0_9CLOT</name>
<dbReference type="EMBL" id="JAJJPB010000024">
    <property type="protein sequence ID" value="MCC9296178.1"/>
    <property type="molecule type" value="Genomic_DNA"/>
</dbReference>
<reference evidence="2" key="1">
    <citation type="submission" date="2021-11" db="EMBL/GenBank/DDBJ databases">
        <authorList>
            <person name="Qingchun L."/>
            <person name="Dong Z."/>
            <person name="Zongwei Q."/>
            <person name="Jia Z."/>
            <person name="Duotao L."/>
        </authorList>
    </citation>
    <scope>NUCLEOTIDE SEQUENCE</scope>
    <source>
        <strain evidence="2">WLY-B-L2</strain>
    </source>
</reference>
<comment type="caution">
    <text evidence="2">The sequence shown here is derived from an EMBL/GenBank/DDBJ whole genome shotgun (WGS) entry which is preliminary data.</text>
</comment>
<dbReference type="Proteomes" id="UP001165422">
    <property type="component" value="Unassembled WGS sequence"/>
</dbReference>
<evidence type="ECO:0000313" key="2">
    <source>
        <dbReference type="EMBL" id="MCC9296178.1"/>
    </source>
</evidence>
<protein>
    <submittedName>
        <fullName evidence="2">Aspartate/glutamate racemase family protein</fullName>
    </submittedName>
</protein>
<sequence length="245" mass="26682">MKIKYISPITDEDFEKKSIAEAQGFASSKVQIDVERVPYGTESIECSFDEALAAPGIIKVGLDAAKQGYDGIFVSCMGDPGLDALRELVDIPVVGPCRTSMLCAADLSTRFSVITVTDGVVPIIERIAYDAGVAAKLASVKAVNIPVLELGEKDRLIQSLFKLAIEAIEKYNAQLLILGCTGMIGVSEKLMGLLHDKRYDVPVIYPVSVSVRYLESLVLLGLSHSRMSYPRSPKKSRSIWNILNK</sequence>
<dbReference type="Pfam" id="PF01177">
    <property type="entry name" value="Asp_Glu_race"/>
    <property type="match status" value="1"/>
</dbReference>
<keyword evidence="3" id="KW-1185">Reference proteome</keyword>
<dbReference type="InterPro" id="IPR052186">
    <property type="entry name" value="Hydantoin_racemase-like"/>
</dbReference>
<evidence type="ECO:0000313" key="3">
    <source>
        <dbReference type="Proteomes" id="UP001165422"/>
    </source>
</evidence>
<comment type="similarity">
    <text evidence="1">Belongs to the HyuE racemase family.</text>
</comment>
<gene>
    <name evidence="2" type="ORF">LN736_15060</name>
</gene>
<dbReference type="PANTHER" id="PTHR28047">
    <property type="entry name" value="PROTEIN DCG1"/>
    <property type="match status" value="1"/>
</dbReference>
<dbReference type="InterPro" id="IPR053714">
    <property type="entry name" value="Iso_Racemase_Enz_sf"/>
</dbReference>
<evidence type="ECO:0000256" key="1">
    <source>
        <dbReference type="ARBA" id="ARBA00038414"/>
    </source>
</evidence>
<proteinExistence type="inferred from homology"/>
<dbReference type="RefSeq" id="WP_150358539.1">
    <property type="nucleotide sequence ID" value="NZ_JAJJPB010000024.1"/>
</dbReference>
<organism evidence="2 3">
    <name type="scientific">Clostridium aromativorans</name>
    <dbReference type="NCBI Taxonomy" id="2836848"/>
    <lineage>
        <taxon>Bacteria</taxon>
        <taxon>Bacillati</taxon>
        <taxon>Bacillota</taxon>
        <taxon>Clostridia</taxon>
        <taxon>Eubacteriales</taxon>
        <taxon>Clostridiaceae</taxon>
        <taxon>Clostridium</taxon>
    </lineage>
</organism>
<accession>A0ABS8NBT0</accession>
<dbReference type="InterPro" id="IPR015942">
    <property type="entry name" value="Asp/Glu/hydantoin_racemase"/>
</dbReference>
<dbReference type="PANTHER" id="PTHR28047:SF5">
    <property type="entry name" value="PROTEIN DCG1"/>
    <property type="match status" value="1"/>
</dbReference>